<dbReference type="GO" id="GO:0004656">
    <property type="term" value="F:procollagen-proline 4-dioxygenase activity"/>
    <property type="evidence" value="ECO:0007669"/>
    <property type="project" value="TreeGrafter"/>
</dbReference>
<keyword evidence="5" id="KW-0408">Iron</keyword>
<organism evidence="7">
    <name type="scientific">Odontella aurita</name>
    <dbReference type="NCBI Taxonomy" id="265563"/>
    <lineage>
        <taxon>Eukaryota</taxon>
        <taxon>Sar</taxon>
        <taxon>Stramenopiles</taxon>
        <taxon>Ochrophyta</taxon>
        <taxon>Bacillariophyta</taxon>
        <taxon>Mediophyceae</taxon>
        <taxon>Biddulphiophycidae</taxon>
        <taxon>Eupodiscales</taxon>
        <taxon>Odontellaceae</taxon>
        <taxon>Odontella</taxon>
    </lineage>
</organism>
<dbReference type="Gene3D" id="2.60.120.620">
    <property type="entry name" value="q2cbj1_9rhob like domain"/>
    <property type="match status" value="1"/>
</dbReference>
<evidence type="ECO:0000256" key="2">
    <source>
        <dbReference type="ARBA" id="ARBA00022723"/>
    </source>
</evidence>
<evidence type="ECO:0000259" key="6">
    <source>
        <dbReference type="PROSITE" id="PS51471"/>
    </source>
</evidence>
<dbReference type="GO" id="GO:0005506">
    <property type="term" value="F:iron ion binding"/>
    <property type="evidence" value="ECO:0007669"/>
    <property type="project" value="InterPro"/>
</dbReference>
<keyword evidence="3" id="KW-0223">Dioxygenase</keyword>
<dbReference type="SMART" id="SM00702">
    <property type="entry name" value="P4Hc"/>
    <property type="match status" value="1"/>
</dbReference>
<sequence>MENMKELKLTELIPDTAWVAENLITEEECEYFMKRAKEAGIGELQSAGDIRHRDSRTVALEDVDMAVRVFERIKAHLPPDVCVDDEHENLGLSYNKKELFGKWTPYGLNSRWRVVCYPGSGHFGPHRDACHIEDEHHRSLITINGYLTDRPLGYGGATRFLKDDLDVSLNSDGKFVAPEDSVLHRVEANKAGKAVLFFHDLMHDGEQLKEGSPPKWMFRTDVLYQRDVSTAPELTKYQRQARELLKQAEALETAGSISGAIRIYKNAYKLDPSLENGHV</sequence>
<gene>
    <name evidence="7" type="ORF">OAUR00152_LOCUS1141</name>
</gene>
<dbReference type="InterPro" id="IPR044862">
    <property type="entry name" value="Pro_4_hyd_alph_FE2OG_OXY"/>
</dbReference>
<dbReference type="GO" id="GO:0005783">
    <property type="term" value="C:endoplasmic reticulum"/>
    <property type="evidence" value="ECO:0007669"/>
    <property type="project" value="TreeGrafter"/>
</dbReference>
<dbReference type="InterPro" id="IPR045054">
    <property type="entry name" value="P4HA-like"/>
</dbReference>
<keyword evidence="4" id="KW-0560">Oxidoreductase</keyword>
<dbReference type="EMBL" id="HBKQ01001659">
    <property type="protein sequence ID" value="CAE2202107.1"/>
    <property type="molecule type" value="Transcribed_RNA"/>
</dbReference>
<dbReference type="InterPro" id="IPR005123">
    <property type="entry name" value="Oxoglu/Fe-dep_dioxygenase_dom"/>
</dbReference>
<reference evidence="7" key="1">
    <citation type="submission" date="2021-01" db="EMBL/GenBank/DDBJ databases">
        <authorList>
            <person name="Corre E."/>
            <person name="Pelletier E."/>
            <person name="Niang G."/>
            <person name="Scheremetjew M."/>
            <person name="Finn R."/>
            <person name="Kale V."/>
            <person name="Holt S."/>
            <person name="Cochrane G."/>
            <person name="Meng A."/>
            <person name="Brown T."/>
            <person name="Cohen L."/>
        </authorList>
    </citation>
    <scope>NUCLEOTIDE SEQUENCE</scope>
    <source>
        <strain evidence="7">Isolate 1302-5</strain>
    </source>
</reference>
<proteinExistence type="predicted"/>
<evidence type="ECO:0000313" key="7">
    <source>
        <dbReference type="EMBL" id="CAE2202107.1"/>
    </source>
</evidence>
<evidence type="ECO:0000256" key="1">
    <source>
        <dbReference type="ARBA" id="ARBA00001961"/>
    </source>
</evidence>
<evidence type="ECO:0000256" key="4">
    <source>
        <dbReference type="ARBA" id="ARBA00023002"/>
    </source>
</evidence>
<dbReference type="PANTHER" id="PTHR10869">
    <property type="entry name" value="PROLYL 4-HYDROXYLASE ALPHA SUBUNIT"/>
    <property type="match status" value="1"/>
</dbReference>
<protein>
    <recommendedName>
        <fullName evidence="6">Fe2OG dioxygenase domain-containing protein</fullName>
    </recommendedName>
</protein>
<feature type="domain" description="Fe2OG dioxygenase" evidence="6">
    <location>
        <begin position="104"/>
        <end position="201"/>
    </location>
</feature>
<dbReference type="PANTHER" id="PTHR10869:SF246">
    <property type="entry name" value="TRANSMEMBRANE PROLYL 4-HYDROXYLASE"/>
    <property type="match status" value="1"/>
</dbReference>
<dbReference type="PROSITE" id="PS51471">
    <property type="entry name" value="FE2OG_OXY"/>
    <property type="match status" value="1"/>
</dbReference>
<dbReference type="AlphaFoldDB" id="A0A7S4HKJ8"/>
<keyword evidence="2" id="KW-0479">Metal-binding</keyword>
<comment type="cofactor">
    <cofactor evidence="1">
        <name>L-ascorbate</name>
        <dbReference type="ChEBI" id="CHEBI:38290"/>
    </cofactor>
</comment>
<evidence type="ECO:0000256" key="5">
    <source>
        <dbReference type="ARBA" id="ARBA00023004"/>
    </source>
</evidence>
<evidence type="ECO:0000256" key="3">
    <source>
        <dbReference type="ARBA" id="ARBA00022964"/>
    </source>
</evidence>
<dbReference type="GO" id="GO:0031418">
    <property type="term" value="F:L-ascorbic acid binding"/>
    <property type="evidence" value="ECO:0007669"/>
    <property type="project" value="InterPro"/>
</dbReference>
<accession>A0A7S4HKJ8</accession>
<dbReference type="InterPro" id="IPR006620">
    <property type="entry name" value="Pro_4_hyd_alph"/>
</dbReference>
<name>A0A7S4HKJ8_9STRA</name>
<dbReference type="Pfam" id="PF13640">
    <property type="entry name" value="2OG-FeII_Oxy_3"/>
    <property type="match status" value="1"/>
</dbReference>